<proteinExistence type="predicted"/>
<evidence type="ECO:0000313" key="3">
    <source>
        <dbReference type="Proteomes" id="UP001174209"/>
    </source>
</evidence>
<comment type="caution">
    <text evidence="2">The sequence shown here is derived from an EMBL/GenBank/DDBJ whole genome shotgun (WGS) entry which is preliminary data.</text>
</comment>
<dbReference type="Proteomes" id="UP001174209">
    <property type="component" value="Unassembled WGS sequence"/>
</dbReference>
<evidence type="ECO:0000256" key="1">
    <source>
        <dbReference type="SAM" id="Phobius"/>
    </source>
</evidence>
<gene>
    <name evidence="2" type="ORF">P5G52_08370</name>
</gene>
<keyword evidence="3" id="KW-1185">Reference proteome</keyword>
<sequence length="179" mass="20514">MNDERNRLQPALRPGEQLRWAGRPDPKVRFTPADAYLIPISLMWGGFATFWEVQVLTSDHAGFFALWGIPFVLIGLYFIFGRFIYKARRNSRTVYGLTDTRAIVSTSERSFHDTRVRDVAVRTDRSRDGRHASVIFGGGRRTAYQNTGMDFFNVGQEQGISFFDVADPDAMLRELDQVR</sequence>
<accession>A0ABT8K0D2</accession>
<keyword evidence="1" id="KW-0472">Membrane</keyword>
<feature type="transmembrane region" description="Helical" evidence="1">
    <location>
        <begin position="63"/>
        <end position="85"/>
    </location>
</feature>
<reference evidence="2" key="1">
    <citation type="submission" date="2023-06" db="EMBL/GenBank/DDBJ databases">
        <title>MT1 and MT2 Draft Genomes of Novel Species.</title>
        <authorList>
            <person name="Venkateswaran K."/>
        </authorList>
    </citation>
    <scope>NUCLEOTIDE SEQUENCE</scope>
    <source>
        <strain evidence="2">IIF3SC-B10</strain>
    </source>
</reference>
<keyword evidence="1" id="KW-0812">Transmembrane</keyword>
<evidence type="ECO:0008006" key="4">
    <source>
        <dbReference type="Google" id="ProtNLM"/>
    </source>
</evidence>
<name>A0ABT8K0D2_9MICC</name>
<feature type="transmembrane region" description="Helical" evidence="1">
    <location>
        <begin position="33"/>
        <end position="51"/>
    </location>
</feature>
<keyword evidence="1" id="KW-1133">Transmembrane helix</keyword>
<dbReference type="EMBL" id="JAROCG010000001">
    <property type="protein sequence ID" value="MDN4610886.1"/>
    <property type="molecule type" value="Genomic_DNA"/>
</dbReference>
<protein>
    <recommendedName>
        <fullName evidence="4">PH domain-containing protein</fullName>
    </recommendedName>
</protein>
<evidence type="ECO:0000313" key="2">
    <source>
        <dbReference type="EMBL" id="MDN4610886.1"/>
    </source>
</evidence>
<dbReference type="RefSeq" id="WP_301226427.1">
    <property type="nucleotide sequence ID" value="NZ_JAROCG010000001.1"/>
</dbReference>
<organism evidence="2 3">
    <name type="scientific">Arthrobacter burdickii</name>
    <dbReference type="NCBI Taxonomy" id="3035920"/>
    <lineage>
        <taxon>Bacteria</taxon>
        <taxon>Bacillati</taxon>
        <taxon>Actinomycetota</taxon>
        <taxon>Actinomycetes</taxon>
        <taxon>Micrococcales</taxon>
        <taxon>Micrococcaceae</taxon>
        <taxon>Arthrobacter</taxon>
    </lineage>
</organism>